<dbReference type="EMBL" id="DXBU01000090">
    <property type="protein sequence ID" value="HIZ22407.1"/>
    <property type="molecule type" value="Genomic_DNA"/>
</dbReference>
<accession>A0A9D2DSI4</accession>
<comment type="caution">
    <text evidence="4">The sequence shown here is derived from an EMBL/GenBank/DDBJ whole genome shotgun (WGS) entry which is preliminary data.</text>
</comment>
<dbReference type="Gene3D" id="1.20.1690.10">
    <property type="entry name" value="V-type ATP synthase subunit C domain"/>
    <property type="match status" value="2"/>
</dbReference>
<evidence type="ECO:0000256" key="3">
    <source>
        <dbReference type="ARBA" id="ARBA00023065"/>
    </source>
</evidence>
<evidence type="ECO:0000256" key="2">
    <source>
        <dbReference type="ARBA" id="ARBA00022448"/>
    </source>
</evidence>
<comment type="similarity">
    <text evidence="1">Belongs to the V-ATPase V0D/AC39 subunit family.</text>
</comment>
<dbReference type="InterPro" id="IPR035067">
    <property type="entry name" value="V-type_ATPase_csu/dsu"/>
</dbReference>
<dbReference type="InterPro" id="IPR044911">
    <property type="entry name" value="V-type_ATPase_csu/dsu_dom_3"/>
</dbReference>
<organism evidence="4 5">
    <name type="scientific">Candidatus Blautia faecigallinarum</name>
    <dbReference type="NCBI Taxonomy" id="2838488"/>
    <lineage>
        <taxon>Bacteria</taxon>
        <taxon>Bacillati</taxon>
        <taxon>Bacillota</taxon>
        <taxon>Clostridia</taxon>
        <taxon>Lachnospirales</taxon>
        <taxon>Lachnospiraceae</taxon>
        <taxon>Blautia</taxon>
    </lineage>
</organism>
<reference evidence="4" key="1">
    <citation type="journal article" date="2021" name="PeerJ">
        <title>Extensive microbial diversity within the chicken gut microbiome revealed by metagenomics and culture.</title>
        <authorList>
            <person name="Gilroy R."/>
            <person name="Ravi A."/>
            <person name="Getino M."/>
            <person name="Pursley I."/>
            <person name="Horton D.L."/>
            <person name="Alikhan N.F."/>
            <person name="Baker D."/>
            <person name="Gharbi K."/>
            <person name="Hall N."/>
            <person name="Watson M."/>
            <person name="Adriaenssens E.M."/>
            <person name="Foster-Nyarko E."/>
            <person name="Jarju S."/>
            <person name="Secka A."/>
            <person name="Antonio M."/>
            <person name="Oren A."/>
            <person name="Chaudhuri R.R."/>
            <person name="La Ragione R."/>
            <person name="Hildebrand F."/>
            <person name="Pallen M.J."/>
        </authorList>
    </citation>
    <scope>NUCLEOTIDE SEQUENCE</scope>
    <source>
        <strain evidence="4">14324</strain>
    </source>
</reference>
<reference evidence="4" key="2">
    <citation type="submission" date="2021-04" db="EMBL/GenBank/DDBJ databases">
        <authorList>
            <person name="Gilroy R."/>
        </authorList>
    </citation>
    <scope>NUCLEOTIDE SEQUENCE</scope>
    <source>
        <strain evidence="4">14324</strain>
    </source>
</reference>
<protein>
    <submittedName>
        <fullName evidence="4">V-type ATPase subunit</fullName>
    </submittedName>
</protein>
<dbReference type="SUPFAM" id="SSF103486">
    <property type="entry name" value="V-type ATP synthase subunit C"/>
    <property type="match status" value="1"/>
</dbReference>
<dbReference type="Proteomes" id="UP000824041">
    <property type="component" value="Unassembled WGS sequence"/>
</dbReference>
<evidence type="ECO:0000256" key="1">
    <source>
        <dbReference type="ARBA" id="ARBA00006709"/>
    </source>
</evidence>
<dbReference type="Gene3D" id="1.10.132.50">
    <property type="entry name" value="ATP synthase (C/AC39) subunit, domain 3"/>
    <property type="match status" value="1"/>
</dbReference>
<evidence type="ECO:0000313" key="4">
    <source>
        <dbReference type="EMBL" id="HIZ22407.1"/>
    </source>
</evidence>
<keyword evidence="3" id="KW-0406">Ion transport</keyword>
<name>A0A9D2DSI4_9FIRM</name>
<dbReference type="Pfam" id="PF01992">
    <property type="entry name" value="vATP-synt_AC39"/>
    <property type="match status" value="1"/>
</dbReference>
<gene>
    <name evidence="4" type="ORF">IAA21_06375</name>
</gene>
<dbReference type="GO" id="GO:0046961">
    <property type="term" value="F:proton-transporting ATPase activity, rotational mechanism"/>
    <property type="evidence" value="ECO:0007669"/>
    <property type="project" value="InterPro"/>
</dbReference>
<dbReference type="InterPro" id="IPR050873">
    <property type="entry name" value="V-ATPase_V0D/AC39_subunit"/>
</dbReference>
<keyword evidence="2" id="KW-0813">Transport</keyword>
<proteinExistence type="inferred from homology"/>
<dbReference type="InterPro" id="IPR002843">
    <property type="entry name" value="ATPase_V0-cplx_csu/dsu"/>
</dbReference>
<dbReference type="AlphaFoldDB" id="A0A9D2DSI4"/>
<evidence type="ECO:0000313" key="5">
    <source>
        <dbReference type="Proteomes" id="UP000824041"/>
    </source>
</evidence>
<dbReference type="PANTHER" id="PTHR38682">
    <property type="entry name" value="V-TYPE ATP SYNTHASE SUBUNIT C"/>
    <property type="match status" value="1"/>
</dbReference>
<dbReference type="PANTHER" id="PTHR38682:SF1">
    <property type="entry name" value="V-TYPE ATP SYNTHASE SUBUNIT C"/>
    <property type="match status" value="1"/>
</dbReference>
<dbReference type="InterPro" id="IPR036079">
    <property type="entry name" value="ATPase_csu/dsu_sf"/>
</dbReference>
<sequence length="323" mass="36678">MTDMDYVYAVARIRSKEQSLFSGAVIEQLLGRPDYESCVSFLIEKGWGSADTPRDGDAILAREREKTWEDIRQLTPDLSVFELLDYPNVFHNLKAAIKAVCTKTDRDHIFYKDTSPSPKEILLAVQEKNFVSLPEYMRDAAREAFETLLRTKDGQLCDVIVDRAALEAIYQAGKNAKTPVLKDYAREVVSCADIRIAARCARMGKTYSFIAQALAPCDALDREQLVQAAAQGEQELYRYLDGTAFQGAVRALEVSLSEFERWCDNQMMEAMKPQKYNPFSPGPLVAYVLARENEIKTVRIILSGKRTGMPEDKIRERVREMYV</sequence>